<dbReference type="AlphaFoldDB" id="A0A151ADA1"/>
<dbReference type="CDD" id="cd00293">
    <property type="entry name" value="USP-like"/>
    <property type="match status" value="1"/>
</dbReference>
<organism evidence="2 3">
    <name type="scientific">Halalkalicoccus paucihalophilus</name>
    <dbReference type="NCBI Taxonomy" id="1008153"/>
    <lineage>
        <taxon>Archaea</taxon>
        <taxon>Methanobacteriati</taxon>
        <taxon>Methanobacteriota</taxon>
        <taxon>Stenosarchaea group</taxon>
        <taxon>Halobacteria</taxon>
        <taxon>Halobacteriales</taxon>
        <taxon>Halococcaceae</taxon>
        <taxon>Halalkalicoccus</taxon>
    </lineage>
</organism>
<evidence type="ECO:0000313" key="2">
    <source>
        <dbReference type="EMBL" id="KYH25631.1"/>
    </source>
</evidence>
<keyword evidence="3" id="KW-1185">Reference proteome</keyword>
<feature type="domain" description="UspA" evidence="1">
    <location>
        <begin position="1"/>
        <end position="33"/>
    </location>
</feature>
<sequence>MGTHGRDGVQDVILGSVTERIVRSANVPVLTVRRGKLE</sequence>
<name>A0A151ADA1_9EURY</name>
<dbReference type="Proteomes" id="UP000075321">
    <property type="component" value="Unassembled WGS sequence"/>
</dbReference>
<evidence type="ECO:0000313" key="3">
    <source>
        <dbReference type="Proteomes" id="UP000075321"/>
    </source>
</evidence>
<dbReference type="Pfam" id="PF00582">
    <property type="entry name" value="Usp"/>
    <property type="match status" value="1"/>
</dbReference>
<comment type="caution">
    <text evidence="2">The sequence shown here is derived from an EMBL/GenBank/DDBJ whole genome shotgun (WGS) entry which is preliminary data.</text>
</comment>
<reference evidence="2 3" key="1">
    <citation type="submission" date="2016-02" db="EMBL/GenBank/DDBJ databases">
        <title>Genome sequence of Halalkalicoccus paucihalophilus DSM 24557.</title>
        <authorList>
            <person name="Poehlein A."/>
            <person name="Daniel R."/>
        </authorList>
    </citation>
    <scope>NUCLEOTIDE SEQUENCE [LARGE SCALE GENOMIC DNA]</scope>
    <source>
        <strain evidence="2 3">DSM 24557</strain>
    </source>
</reference>
<protein>
    <submittedName>
        <fullName evidence="2">Universal stress protein</fullName>
    </submittedName>
</protein>
<dbReference type="RefSeq" id="WP_368085885.1">
    <property type="nucleotide sequence ID" value="NZ_LTAZ01000005.1"/>
</dbReference>
<dbReference type="EMBL" id="LTAZ01000005">
    <property type="protein sequence ID" value="KYH25631.1"/>
    <property type="molecule type" value="Genomic_DNA"/>
</dbReference>
<dbReference type="InterPro" id="IPR006016">
    <property type="entry name" value="UspA"/>
</dbReference>
<gene>
    <name evidence="2" type="ORF">HAPAU_23060</name>
</gene>
<dbReference type="PATRIC" id="fig|1008153.3.peg.2354"/>
<proteinExistence type="predicted"/>
<accession>A0A151ADA1</accession>
<dbReference type="Gene3D" id="3.40.50.620">
    <property type="entry name" value="HUPs"/>
    <property type="match status" value="1"/>
</dbReference>
<evidence type="ECO:0000259" key="1">
    <source>
        <dbReference type="Pfam" id="PF00582"/>
    </source>
</evidence>
<dbReference type="InterPro" id="IPR014729">
    <property type="entry name" value="Rossmann-like_a/b/a_fold"/>
</dbReference>
<dbReference type="SUPFAM" id="SSF52402">
    <property type="entry name" value="Adenine nucleotide alpha hydrolases-like"/>
    <property type="match status" value="1"/>
</dbReference>